<protein>
    <submittedName>
        <fullName evidence="1">Uncharacterized protein</fullName>
    </submittedName>
</protein>
<reference evidence="1" key="1">
    <citation type="submission" date="2022-08" db="EMBL/GenBank/DDBJ databases">
        <title>Genome Sequence of Fusarium decemcellulare.</title>
        <authorList>
            <person name="Buettner E."/>
        </authorList>
    </citation>
    <scope>NUCLEOTIDE SEQUENCE</scope>
    <source>
        <strain evidence="1">Babe19</strain>
    </source>
</reference>
<dbReference type="EMBL" id="JANRMS010002544">
    <property type="protein sequence ID" value="KAJ3521987.1"/>
    <property type="molecule type" value="Genomic_DNA"/>
</dbReference>
<comment type="caution">
    <text evidence="1">The sequence shown here is derived from an EMBL/GenBank/DDBJ whole genome shotgun (WGS) entry which is preliminary data.</text>
</comment>
<sequence>MGPRTPSSSSPRPLSPYDSKQLHIRDFFAGGLGQEIFQIEPSVLAIHDIMSETTIGWPPPTHASIRSASPDIRFDGSLPKPRRIFASARAHLMIFIMRLSPLVLDQDNQPQPVIFNKQSARVNPH</sequence>
<name>A0ACC1RPV7_9HYPO</name>
<proteinExistence type="predicted"/>
<keyword evidence="2" id="KW-1185">Reference proteome</keyword>
<evidence type="ECO:0000313" key="2">
    <source>
        <dbReference type="Proteomes" id="UP001148629"/>
    </source>
</evidence>
<dbReference type="Proteomes" id="UP001148629">
    <property type="component" value="Unassembled WGS sequence"/>
</dbReference>
<gene>
    <name evidence="1" type="ORF">NM208_g13049</name>
</gene>
<evidence type="ECO:0000313" key="1">
    <source>
        <dbReference type="EMBL" id="KAJ3521987.1"/>
    </source>
</evidence>
<organism evidence="1 2">
    <name type="scientific">Fusarium decemcellulare</name>
    <dbReference type="NCBI Taxonomy" id="57161"/>
    <lineage>
        <taxon>Eukaryota</taxon>
        <taxon>Fungi</taxon>
        <taxon>Dikarya</taxon>
        <taxon>Ascomycota</taxon>
        <taxon>Pezizomycotina</taxon>
        <taxon>Sordariomycetes</taxon>
        <taxon>Hypocreomycetidae</taxon>
        <taxon>Hypocreales</taxon>
        <taxon>Nectriaceae</taxon>
        <taxon>Fusarium</taxon>
        <taxon>Fusarium decemcellulare species complex</taxon>
    </lineage>
</organism>
<accession>A0ACC1RPV7</accession>